<evidence type="ECO:0000313" key="9">
    <source>
        <dbReference type="EMBL" id="ADQ81030.1"/>
    </source>
</evidence>
<gene>
    <name evidence="9" type="ordered locus">Palpr_2901</name>
</gene>
<accession>E4T8I6</accession>
<keyword evidence="10" id="KW-1185">Reference proteome</keyword>
<dbReference type="eggNOG" id="COG4083">
    <property type="taxonomic scope" value="Bacteria"/>
</dbReference>
<dbReference type="RefSeq" id="WP_013446399.1">
    <property type="nucleotide sequence ID" value="NC_014734.1"/>
</dbReference>
<evidence type="ECO:0000256" key="1">
    <source>
        <dbReference type="ARBA" id="ARBA00004651"/>
    </source>
</evidence>
<keyword evidence="7 8" id="KW-0472">Membrane</keyword>
<sequence length="202" mass="23646">MKLQPIKLPEKLEPFRGVIFFAVILMVANFFWKYNILGDEAANLNSSVTFWGWDISAPFTYAARNVAHACEFALNTIGWDVKLKPDNSISHPNGRSVLIIWACTGLKQAYIFFCIIAFYRGPWKKKLWYIPLGLCVVYLFNIFRISFIIAAIKNHPDWFAFLHEYAFKYIFYGIIFLMWVFWEEKIAPRKESDKSKTESTNN</sequence>
<comment type="subcellular location">
    <subcellularLocation>
        <location evidence="1">Cell membrane</location>
        <topology evidence="1">Multi-pass membrane protein</topology>
    </subcellularLocation>
</comment>
<dbReference type="InterPro" id="IPR019127">
    <property type="entry name" value="Exosortase"/>
</dbReference>
<keyword evidence="4 8" id="KW-0812">Transmembrane</keyword>
<evidence type="ECO:0000256" key="6">
    <source>
        <dbReference type="ARBA" id="ARBA00022989"/>
    </source>
</evidence>
<keyword evidence="3" id="KW-0645">Protease</keyword>
<evidence type="ECO:0000256" key="5">
    <source>
        <dbReference type="ARBA" id="ARBA00022801"/>
    </source>
</evidence>
<dbReference type="InterPro" id="IPR026392">
    <property type="entry name" value="Exo/Archaeosortase_dom"/>
</dbReference>
<dbReference type="OrthoDB" id="678161at2"/>
<proteinExistence type="predicted"/>
<reference key="1">
    <citation type="submission" date="2010-11" db="EMBL/GenBank/DDBJ databases">
        <title>The complete genome of Paludibacter propionicigenes DSM 17365.</title>
        <authorList>
            <consortium name="US DOE Joint Genome Institute (JGI-PGF)"/>
            <person name="Lucas S."/>
            <person name="Copeland A."/>
            <person name="Lapidus A."/>
            <person name="Bruce D."/>
            <person name="Goodwin L."/>
            <person name="Pitluck S."/>
            <person name="Kyrpides N."/>
            <person name="Mavromatis K."/>
            <person name="Ivanova N."/>
            <person name="Munk A.C."/>
            <person name="Brettin T."/>
            <person name="Detter J.C."/>
            <person name="Han C."/>
            <person name="Tapia R."/>
            <person name="Land M."/>
            <person name="Hauser L."/>
            <person name="Markowitz V."/>
            <person name="Cheng J.-F."/>
            <person name="Hugenholtz P."/>
            <person name="Woyke T."/>
            <person name="Wu D."/>
            <person name="Gronow S."/>
            <person name="Wellnitz S."/>
            <person name="Brambilla E."/>
            <person name="Klenk H.-P."/>
            <person name="Eisen J.A."/>
        </authorList>
    </citation>
    <scope>NUCLEOTIDE SEQUENCE</scope>
    <source>
        <strain>WB4</strain>
    </source>
</reference>
<dbReference type="GO" id="GO:0008233">
    <property type="term" value="F:peptidase activity"/>
    <property type="evidence" value="ECO:0007669"/>
    <property type="project" value="UniProtKB-KW"/>
</dbReference>
<dbReference type="KEGG" id="ppn:Palpr_2901"/>
<feature type="transmembrane region" description="Helical" evidence="8">
    <location>
        <begin position="12"/>
        <end position="32"/>
    </location>
</feature>
<evidence type="ECO:0000256" key="3">
    <source>
        <dbReference type="ARBA" id="ARBA00022670"/>
    </source>
</evidence>
<dbReference type="STRING" id="694427.Palpr_2901"/>
<evidence type="ECO:0000256" key="8">
    <source>
        <dbReference type="SAM" id="Phobius"/>
    </source>
</evidence>
<name>E4T8I6_PALPW</name>
<dbReference type="GO" id="GO:0005886">
    <property type="term" value="C:plasma membrane"/>
    <property type="evidence" value="ECO:0007669"/>
    <property type="project" value="UniProtKB-SubCell"/>
</dbReference>
<evidence type="ECO:0000313" key="10">
    <source>
        <dbReference type="Proteomes" id="UP000008718"/>
    </source>
</evidence>
<dbReference type="Pfam" id="PF09721">
    <property type="entry name" value="Exosortase_EpsH"/>
    <property type="match status" value="1"/>
</dbReference>
<dbReference type="GO" id="GO:0006508">
    <property type="term" value="P:proteolysis"/>
    <property type="evidence" value="ECO:0007669"/>
    <property type="project" value="UniProtKB-KW"/>
</dbReference>
<dbReference type="AlphaFoldDB" id="E4T8I6"/>
<protein>
    <submittedName>
        <fullName evidence="9">Exosortase EpsH-related protein</fullName>
    </submittedName>
</protein>
<evidence type="ECO:0000256" key="2">
    <source>
        <dbReference type="ARBA" id="ARBA00022475"/>
    </source>
</evidence>
<feature type="transmembrane region" description="Helical" evidence="8">
    <location>
        <begin position="98"/>
        <end position="120"/>
    </location>
</feature>
<dbReference type="NCBIfam" id="TIGR04178">
    <property type="entry name" value="exo_archaeo"/>
    <property type="match status" value="1"/>
</dbReference>
<organism evidence="9 10">
    <name type="scientific">Paludibacter propionicigenes (strain DSM 17365 / JCM 13257 / WB4)</name>
    <dbReference type="NCBI Taxonomy" id="694427"/>
    <lineage>
        <taxon>Bacteria</taxon>
        <taxon>Pseudomonadati</taxon>
        <taxon>Bacteroidota</taxon>
        <taxon>Bacteroidia</taxon>
        <taxon>Bacteroidales</taxon>
        <taxon>Paludibacteraceae</taxon>
        <taxon>Paludibacter</taxon>
    </lineage>
</organism>
<feature type="transmembrane region" description="Helical" evidence="8">
    <location>
        <begin position="127"/>
        <end position="152"/>
    </location>
</feature>
<evidence type="ECO:0000256" key="7">
    <source>
        <dbReference type="ARBA" id="ARBA00023136"/>
    </source>
</evidence>
<reference evidence="9 10" key="2">
    <citation type="journal article" date="2011" name="Stand. Genomic Sci.">
        <title>Complete genome sequence of Paludibacter propionicigenes type strain (WB4).</title>
        <authorList>
            <person name="Gronow S."/>
            <person name="Munk C."/>
            <person name="Lapidus A."/>
            <person name="Nolan M."/>
            <person name="Lucas S."/>
            <person name="Hammon N."/>
            <person name="Deshpande S."/>
            <person name="Cheng J.F."/>
            <person name="Tapia R."/>
            <person name="Han C."/>
            <person name="Goodwin L."/>
            <person name="Pitluck S."/>
            <person name="Liolios K."/>
            <person name="Ivanova N."/>
            <person name="Mavromatis K."/>
            <person name="Mikhailova N."/>
            <person name="Pati A."/>
            <person name="Chen A."/>
            <person name="Palaniappan K."/>
            <person name="Land M."/>
            <person name="Hauser L."/>
            <person name="Chang Y.J."/>
            <person name="Jeffries C.D."/>
            <person name="Brambilla E."/>
            <person name="Rohde M."/>
            <person name="Goker M."/>
            <person name="Detter J.C."/>
            <person name="Woyke T."/>
            <person name="Bristow J."/>
            <person name="Eisen J.A."/>
            <person name="Markowitz V."/>
            <person name="Hugenholtz P."/>
            <person name="Kyrpides N.C."/>
            <person name="Klenk H.P."/>
        </authorList>
    </citation>
    <scope>NUCLEOTIDE SEQUENCE [LARGE SCALE GENOMIC DNA]</scope>
    <source>
        <strain evidence="10">DSM 17365 / JCM 13257 / WB4</strain>
    </source>
</reference>
<dbReference type="Proteomes" id="UP000008718">
    <property type="component" value="Chromosome"/>
</dbReference>
<evidence type="ECO:0000256" key="4">
    <source>
        <dbReference type="ARBA" id="ARBA00022692"/>
    </source>
</evidence>
<keyword evidence="6 8" id="KW-1133">Transmembrane helix</keyword>
<dbReference type="EMBL" id="CP002345">
    <property type="protein sequence ID" value="ADQ81030.1"/>
    <property type="molecule type" value="Genomic_DNA"/>
</dbReference>
<keyword evidence="5" id="KW-0378">Hydrolase</keyword>
<keyword evidence="2" id="KW-1003">Cell membrane</keyword>
<dbReference type="HOGENOM" id="CLU_1353559_0_0_10"/>
<feature type="transmembrane region" description="Helical" evidence="8">
    <location>
        <begin position="158"/>
        <end position="182"/>
    </location>
</feature>